<evidence type="ECO:0000313" key="1">
    <source>
        <dbReference type="EnsemblMetazoa" id="AMAM006519-PA"/>
    </source>
</evidence>
<reference evidence="2" key="1">
    <citation type="submission" date="2013-09" db="EMBL/GenBank/DDBJ databases">
        <title>The Genome Sequence of Anopheles maculatus species B.</title>
        <authorList>
            <consortium name="The Broad Institute Genomics Platform"/>
            <person name="Neafsey D.E."/>
            <person name="Besansky N."/>
            <person name="Howell P."/>
            <person name="Walton C."/>
            <person name="Young S.K."/>
            <person name="Zeng Q."/>
            <person name="Gargeya S."/>
            <person name="Fitzgerald M."/>
            <person name="Haas B."/>
            <person name="Abouelleil A."/>
            <person name="Allen A.W."/>
            <person name="Alvarado L."/>
            <person name="Arachchi H.M."/>
            <person name="Berlin A.M."/>
            <person name="Chapman S.B."/>
            <person name="Gainer-Dewar J."/>
            <person name="Goldberg J."/>
            <person name="Griggs A."/>
            <person name="Gujja S."/>
            <person name="Hansen M."/>
            <person name="Howarth C."/>
            <person name="Imamovic A."/>
            <person name="Ireland A."/>
            <person name="Larimer J."/>
            <person name="McCowan C."/>
            <person name="Murphy C."/>
            <person name="Pearson M."/>
            <person name="Poon T.W."/>
            <person name="Priest M."/>
            <person name="Roberts A."/>
            <person name="Saif S."/>
            <person name="Shea T."/>
            <person name="Sisk P."/>
            <person name="Sykes S."/>
            <person name="Wortman J."/>
            <person name="Nusbaum C."/>
            <person name="Birren B."/>
        </authorList>
    </citation>
    <scope>NUCLEOTIDE SEQUENCE [LARGE SCALE GENOMIC DNA]</scope>
    <source>
        <strain evidence="2">maculatus3</strain>
    </source>
</reference>
<name>A0A182SGW4_9DIPT</name>
<keyword evidence="2" id="KW-1185">Reference proteome</keyword>
<sequence>MPGNWDDILFRSIVVFGSCIECLEAVACLSVRQVDAALFMLIPPVGPIAPGGPDDIIILPLCTFPATPNDGDELTDAIAVLDDEAEWSPFVLLDPEPEELVDDDVEPDRLPTVCGCCSLADEDEDELLRLVLAPSS</sequence>
<reference evidence="1" key="2">
    <citation type="submission" date="2020-05" db="UniProtKB">
        <authorList>
            <consortium name="EnsemblMetazoa"/>
        </authorList>
    </citation>
    <scope>IDENTIFICATION</scope>
    <source>
        <strain evidence="1">maculatus3</strain>
    </source>
</reference>
<dbReference type="AlphaFoldDB" id="A0A182SGW4"/>
<dbReference type="EnsemblMetazoa" id="AMAM006519-RA">
    <property type="protein sequence ID" value="AMAM006519-PA"/>
    <property type="gene ID" value="AMAM006519"/>
</dbReference>
<organism evidence="1 2">
    <name type="scientific">Anopheles maculatus</name>
    <dbReference type="NCBI Taxonomy" id="74869"/>
    <lineage>
        <taxon>Eukaryota</taxon>
        <taxon>Metazoa</taxon>
        <taxon>Ecdysozoa</taxon>
        <taxon>Arthropoda</taxon>
        <taxon>Hexapoda</taxon>
        <taxon>Insecta</taxon>
        <taxon>Pterygota</taxon>
        <taxon>Neoptera</taxon>
        <taxon>Endopterygota</taxon>
        <taxon>Diptera</taxon>
        <taxon>Nematocera</taxon>
        <taxon>Culicoidea</taxon>
        <taxon>Culicidae</taxon>
        <taxon>Anophelinae</taxon>
        <taxon>Anopheles</taxon>
        <taxon>Anopheles maculatus group</taxon>
    </lineage>
</organism>
<protein>
    <submittedName>
        <fullName evidence="1">Uncharacterized protein</fullName>
    </submittedName>
</protein>
<dbReference type="Proteomes" id="UP000075901">
    <property type="component" value="Unassembled WGS sequence"/>
</dbReference>
<proteinExistence type="predicted"/>
<accession>A0A182SGW4</accession>
<evidence type="ECO:0000313" key="2">
    <source>
        <dbReference type="Proteomes" id="UP000075901"/>
    </source>
</evidence>
<dbReference type="VEuPathDB" id="VectorBase:AMAM006519"/>